<keyword evidence="2" id="KW-0812">Transmembrane</keyword>
<feature type="chain" id="PRO_5040759870" evidence="4">
    <location>
        <begin position="17"/>
        <end position="289"/>
    </location>
</feature>
<dbReference type="SUPFAM" id="SSF103506">
    <property type="entry name" value="Mitochondrial carrier"/>
    <property type="match status" value="1"/>
</dbReference>
<protein>
    <submittedName>
        <fullName evidence="5">Uncharacterized protein</fullName>
    </submittedName>
</protein>
<gene>
    <name evidence="5" type="ORF">TL16_g04980</name>
</gene>
<accession>A0A9W7AAD9</accession>
<feature type="signal peptide" evidence="4">
    <location>
        <begin position="1"/>
        <end position="16"/>
    </location>
</feature>
<evidence type="ECO:0000256" key="4">
    <source>
        <dbReference type="SAM" id="SignalP"/>
    </source>
</evidence>
<dbReference type="AlphaFoldDB" id="A0A9W7AAD9"/>
<comment type="caution">
    <text evidence="5">The sequence shown here is derived from an EMBL/GenBank/DDBJ whole genome shotgun (WGS) entry which is preliminary data.</text>
</comment>
<dbReference type="Gene3D" id="1.50.40.10">
    <property type="entry name" value="Mitochondrial carrier domain"/>
    <property type="match status" value="1"/>
</dbReference>
<keyword evidence="4" id="KW-0732">Signal</keyword>
<dbReference type="Proteomes" id="UP001162640">
    <property type="component" value="Unassembled WGS sequence"/>
</dbReference>
<dbReference type="EMBL" id="BLQM01000142">
    <property type="protein sequence ID" value="GMH68652.1"/>
    <property type="molecule type" value="Genomic_DNA"/>
</dbReference>
<sequence length="289" mass="32584">MLPVAFAFVFFSSVLAEPANAAYGSSGAAVTSPAVVKSLTLEEFLNLPEKKQRQFEGEPRFARQWCCGFLSCVETVDKNSKSGKKRVCKPVSVIDGLLNDMKEDERKFLELYQKVQDLDAGLEKPNASEEEQRRNDELLVEQERLLQRQKILRQIGMEPAWVNYAAGFTASCVSTVIVHPIDTIKTRMMASSGKKEGKKEVWEETSVSFAGGEGWEGWEGEEGLLEEGEGIDLNYPPPTIEDSVSIEEETNPFPTFNVLELYNGVLANILKEVRRPPKKGRMCRRRWRN</sequence>
<organism evidence="5 6">
    <name type="scientific">Triparma laevis f. inornata</name>
    <dbReference type="NCBI Taxonomy" id="1714386"/>
    <lineage>
        <taxon>Eukaryota</taxon>
        <taxon>Sar</taxon>
        <taxon>Stramenopiles</taxon>
        <taxon>Ochrophyta</taxon>
        <taxon>Bolidophyceae</taxon>
        <taxon>Parmales</taxon>
        <taxon>Triparmaceae</taxon>
        <taxon>Triparma</taxon>
    </lineage>
</organism>
<dbReference type="Pfam" id="PF00153">
    <property type="entry name" value="Mito_carr"/>
    <property type="match status" value="1"/>
</dbReference>
<evidence type="ECO:0000256" key="3">
    <source>
        <dbReference type="ARBA" id="ARBA00023136"/>
    </source>
</evidence>
<evidence type="ECO:0000256" key="2">
    <source>
        <dbReference type="ARBA" id="ARBA00022692"/>
    </source>
</evidence>
<keyword evidence="3" id="KW-0472">Membrane</keyword>
<comment type="subcellular location">
    <subcellularLocation>
        <location evidence="1">Membrane</location>
        <topology evidence="1">Multi-pass membrane protein</topology>
    </subcellularLocation>
</comment>
<proteinExistence type="predicted"/>
<evidence type="ECO:0000256" key="1">
    <source>
        <dbReference type="ARBA" id="ARBA00004141"/>
    </source>
</evidence>
<evidence type="ECO:0000313" key="6">
    <source>
        <dbReference type="Proteomes" id="UP001162640"/>
    </source>
</evidence>
<name>A0A9W7AAD9_9STRA</name>
<evidence type="ECO:0000313" key="5">
    <source>
        <dbReference type="EMBL" id="GMH68652.1"/>
    </source>
</evidence>
<reference evidence="6" key="1">
    <citation type="journal article" date="2023" name="Commun. Biol.">
        <title>Genome analysis of Parmales, the sister group of diatoms, reveals the evolutionary specialization of diatoms from phago-mixotrophs to photoautotrophs.</title>
        <authorList>
            <person name="Ban H."/>
            <person name="Sato S."/>
            <person name="Yoshikawa S."/>
            <person name="Yamada K."/>
            <person name="Nakamura Y."/>
            <person name="Ichinomiya M."/>
            <person name="Sato N."/>
            <person name="Blanc-Mathieu R."/>
            <person name="Endo H."/>
            <person name="Kuwata A."/>
            <person name="Ogata H."/>
        </authorList>
    </citation>
    <scope>NUCLEOTIDE SEQUENCE [LARGE SCALE GENOMIC DNA]</scope>
</reference>
<dbReference type="InterPro" id="IPR023395">
    <property type="entry name" value="MCP_dom_sf"/>
</dbReference>
<dbReference type="GO" id="GO:0016020">
    <property type="term" value="C:membrane"/>
    <property type="evidence" value="ECO:0007669"/>
    <property type="project" value="UniProtKB-SubCell"/>
</dbReference>
<dbReference type="InterPro" id="IPR018108">
    <property type="entry name" value="MCP_transmembrane"/>
</dbReference>